<reference evidence="2" key="1">
    <citation type="submission" date="2022-04" db="EMBL/GenBank/DDBJ databases">
        <title>Halocatena sp. nov., isolated from a salt lake.</title>
        <authorList>
            <person name="Cui H.-L."/>
        </authorList>
    </citation>
    <scope>NUCLEOTIDE SEQUENCE</scope>
    <source>
        <strain evidence="2">AD-1</strain>
    </source>
</reference>
<dbReference type="InterPro" id="IPR058320">
    <property type="entry name" value="DUF8007"/>
</dbReference>
<dbReference type="RefSeq" id="WP_247992937.1">
    <property type="nucleotide sequence ID" value="NZ_CP096019.1"/>
</dbReference>
<evidence type="ECO:0000256" key="1">
    <source>
        <dbReference type="SAM" id="MobiDB-lite"/>
    </source>
</evidence>
<evidence type="ECO:0000313" key="2">
    <source>
        <dbReference type="EMBL" id="UPM42262.1"/>
    </source>
</evidence>
<dbReference type="Proteomes" id="UP000831768">
    <property type="component" value="Chromosome"/>
</dbReference>
<gene>
    <name evidence="2" type="ORF">MW046_09860</name>
</gene>
<name>A0A8T9ZZN3_9EURY</name>
<dbReference type="AlphaFoldDB" id="A0A8T9ZZN3"/>
<protein>
    <submittedName>
        <fullName evidence="2">Uncharacterized protein</fullName>
    </submittedName>
</protein>
<evidence type="ECO:0000313" key="3">
    <source>
        <dbReference type="Proteomes" id="UP000831768"/>
    </source>
</evidence>
<sequence>MTEGSKDGGSSPFEGDRIELTDDQLRTASLPMVLAGRVKRRIDEVGHAIIHGR</sequence>
<dbReference type="GeneID" id="71928353"/>
<feature type="region of interest" description="Disordered" evidence="1">
    <location>
        <begin position="1"/>
        <end position="22"/>
    </location>
</feature>
<accession>A0A8T9ZZN3</accession>
<dbReference type="KEGG" id="haad:MW046_09860"/>
<dbReference type="EMBL" id="CP096019">
    <property type="protein sequence ID" value="UPM42262.1"/>
    <property type="molecule type" value="Genomic_DNA"/>
</dbReference>
<organism evidence="2 3">
    <name type="scientific">Halocatena salina</name>
    <dbReference type="NCBI Taxonomy" id="2934340"/>
    <lineage>
        <taxon>Archaea</taxon>
        <taxon>Methanobacteriati</taxon>
        <taxon>Methanobacteriota</taxon>
        <taxon>Stenosarchaea group</taxon>
        <taxon>Halobacteria</taxon>
        <taxon>Halobacteriales</taxon>
        <taxon>Natronomonadaceae</taxon>
        <taxon>Halocatena</taxon>
    </lineage>
</organism>
<proteinExistence type="predicted"/>
<keyword evidence="3" id="KW-1185">Reference proteome</keyword>
<dbReference type="Pfam" id="PF26029">
    <property type="entry name" value="DUF8007"/>
    <property type="match status" value="1"/>
</dbReference>